<name>A0A1Q5UC89_9EURO</name>
<dbReference type="Proteomes" id="UP000186955">
    <property type="component" value="Unassembled WGS sequence"/>
</dbReference>
<sequence length="78" mass="8984">MAVGITPLGSVLESPLTPLPTEEKPLSRSAQSVVNFLQLHLVGHRPQPWWERRLKPDYYTQVLRVLDTDESLRNYVED</sequence>
<evidence type="ECO:0000256" key="1">
    <source>
        <dbReference type="SAM" id="MobiDB-lite"/>
    </source>
</evidence>
<dbReference type="EMBL" id="MNBE01000397">
    <property type="protein sequence ID" value="OKP10096.1"/>
    <property type="molecule type" value="Genomic_DNA"/>
</dbReference>
<evidence type="ECO:0000313" key="3">
    <source>
        <dbReference type="Proteomes" id="UP000186955"/>
    </source>
</evidence>
<reference evidence="2 3" key="1">
    <citation type="submission" date="2016-10" db="EMBL/GenBank/DDBJ databases">
        <title>Genome sequence of the ascomycete fungus Penicillium subrubescens.</title>
        <authorList>
            <person name="De Vries R.P."/>
            <person name="Peng M."/>
            <person name="Dilokpimol A."/>
            <person name="Hilden K."/>
            <person name="Makela M.R."/>
            <person name="Grigoriev I."/>
            <person name="Riley R."/>
            <person name="Granchi Z."/>
        </authorList>
    </citation>
    <scope>NUCLEOTIDE SEQUENCE [LARGE SCALE GENOMIC DNA]</scope>
    <source>
        <strain evidence="2 3">CBS 132785</strain>
    </source>
</reference>
<evidence type="ECO:0000313" key="2">
    <source>
        <dbReference type="EMBL" id="OKP10096.1"/>
    </source>
</evidence>
<keyword evidence="3" id="KW-1185">Reference proteome</keyword>
<organism evidence="2 3">
    <name type="scientific">Penicillium subrubescens</name>
    <dbReference type="NCBI Taxonomy" id="1316194"/>
    <lineage>
        <taxon>Eukaryota</taxon>
        <taxon>Fungi</taxon>
        <taxon>Dikarya</taxon>
        <taxon>Ascomycota</taxon>
        <taxon>Pezizomycotina</taxon>
        <taxon>Eurotiomycetes</taxon>
        <taxon>Eurotiomycetidae</taxon>
        <taxon>Eurotiales</taxon>
        <taxon>Aspergillaceae</taxon>
        <taxon>Penicillium</taxon>
    </lineage>
</organism>
<gene>
    <name evidence="2" type="ORF">PENSUB_4496</name>
</gene>
<comment type="caution">
    <text evidence="2">The sequence shown here is derived from an EMBL/GenBank/DDBJ whole genome shotgun (WGS) entry which is preliminary data.</text>
</comment>
<accession>A0A1Q5UC89</accession>
<dbReference type="STRING" id="1316194.A0A1Q5UC89"/>
<feature type="region of interest" description="Disordered" evidence="1">
    <location>
        <begin position="1"/>
        <end position="24"/>
    </location>
</feature>
<protein>
    <submittedName>
        <fullName evidence="2">Uncharacterized protein</fullName>
    </submittedName>
</protein>
<dbReference type="AlphaFoldDB" id="A0A1Q5UC89"/>
<proteinExistence type="predicted"/>